<evidence type="ECO:0000259" key="3">
    <source>
        <dbReference type="Pfam" id="PF21171"/>
    </source>
</evidence>
<reference evidence="4" key="2">
    <citation type="submission" date="2025-05" db="UniProtKB">
        <authorList>
            <consortium name="EnsemblMetazoa"/>
        </authorList>
    </citation>
    <scope>IDENTIFICATION</scope>
    <source>
        <strain evidence="4">Foshan</strain>
    </source>
</reference>
<protein>
    <recommendedName>
        <fullName evidence="6">Endonuclease/exonuclease/phosphatase domain-containing protein</fullName>
    </recommendedName>
</protein>
<evidence type="ECO:0000259" key="2">
    <source>
        <dbReference type="Pfam" id="PF03372"/>
    </source>
</evidence>
<sequence length="634" mass="72825">MSTKERMQKMLLSLVPSLGIRKGLVISSLFRPKKVCVPSLSDSLIARFGSNFTLRHRYRMNVAYFRQLPNEEQCAICFHLSSERYRIDKVFNFSRNVTENIDASLERMRANIEKEVKKKTNKKKKNKSEPVEGSLEASSSSKEEQALPKVSVRFFDVGSEQDVKDMAIADLLNKIRDEEQILLKIMDDDFRIDYNSPVVQTINLPQSILAGFYVYPSKLELLFAEKDQSEFQWYRGKMPKSNNAQQIEWTPVGSGFTYMAKPDDVGSHLKVVCVPRNAIKAGPSTEVISSCEVQAGPGQCPFDIRHLFTQKKLTNDYQFRVVTYNILADLYADSDYSRTELFGYCPNYALHIDYRKQLFIKEMLGYNADIICLQEVDSKIFDLDLSAVLRMKHLEGHFKAKGKTAEGLATFYDIKRFEEVDRQGITFGENLETAPAFQDLWNQIKSNEKLASRIKDRSTAIQATLLRSRSVPEKHLLVANTHFYFHPDADHIRLLQGGFSMLYIRDLYEKYERELGLERKNFAIVFCGDFNSVPECGMYRLMTERFVGDEMADWQSNEEEAVRGVTLSQPFWFKSACGCPKYTNYTVGFKACIDFIYYQSDTLRVNDIVPLPSEEELMAYDAIPSPVLPSDHIA</sequence>
<accession>A0ABM1ZH00</accession>
<dbReference type="InterPro" id="IPR005135">
    <property type="entry name" value="Endo/exonuclease/phosphatase"/>
</dbReference>
<feature type="domain" description="2',5'-phosphodiesterase 12-like N-terminal" evidence="3">
    <location>
        <begin position="197"/>
        <end position="293"/>
    </location>
</feature>
<dbReference type="InterPro" id="IPR036691">
    <property type="entry name" value="Endo/exonu/phosph_ase_sf"/>
</dbReference>
<dbReference type="Gene3D" id="3.60.10.10">
    <property type="entry name" value="Endonuclease/exonuclease/phosphatase"/>
    <property type="match status" value="1"/>
</dbReference>
<evidence type="ECO:0000313" key="5">
    <source>
        <dbReference type="Proteomes" id="UP000069940"/>
    </source>
</evidence>
<keyword evidence="5" id="KW-1185">Reference proteome</keyword>
<name>A0ABM1ZH00_AEDAL</name>
<dbReference type="InterPro" id="IPR048821">
    <property type="entry name" value="PDE12-like_N"/>
</dbReference>
<dbReference type="Proteomes" id="UP000069940">
    <property type="component" value="Unassembled WGS sequence"/>
</dbReference>
<evidence type="ECO:0000313" key="4">
    <source>
        <dbReference type="EnsemblMetazoa" id="AALFPA23_018397.P26995"/>
    </source>
</evidence>
<dbReference type="InterPro" id="IPR050410">
    <property type="entry name" value="CCR4/nocturin_mRNA_transcr"/>
</dbReference>
<proteinExistence type="predicted"/>
<dbReference type="EnsemblMetazoa" id="AALFPA23_018397.R26995">
    <property type="protein sequence ID" value="AALFPA23_018397.P26995"/>
    <property type="gene ID" value="AALFPA23_018397"/>
</dbReference>
<dbReference type="Pfam" id="PF03372">
    <property type="entry name" value="Exo_endo_phos"/>
    <property type="match status" value="1"/>
</dbReference>
<organism evidence="4 5">
    <name type="scientific">Aedes albopictus</name>
    <name type="common">Asian tiger mosquito</name>
    <name type="synonym">Stegomyia albopicta</name>
    <dbReference type="NCBI Taxonomy" id="7160"/>
    <lineage>
        <taxon>Eukaryota</taxon>
        <taxon>Metazoa</taxon>
        <taxon>Ecdysozoa</taxon>
        <taxon>Arthropoda</taxon>
        <taxon>Hexapoda</taxon>
        <taxon>Insecta</taxon>
        <taxon>Pterygota</taxon>
        <taxon>Neoptera</taxon>
        <taxon>Endopterygota</taxon>
        <taxon>Diptera</taxon>
        <taxon>Nematocera</taxon>
        <taxon>Culicoidea</taxon>
        <taxon>Culicidae</taxon>
        <taxon>Culicinae</taxon>
        <taxon>Aedini</taxon>
        <taxon>Aedes</taxon>
        <taxon>Stegomyia</taxon>
    </lineage>
</organism>
<dbReference type="RefSeq" id="XP_062699816.1">
    <property type="nucleotide sequence ID" value="XM_062843832.1"/>
</dbReference>
<evidence type="ECO:0000256" key="1">
    <source>
        <dbReference type="SAM" id="MobiDB-lite"/>
    </source>
</evidence>
<reference evidence="5" key="1">
    <citation type="journal article" date="2015" name="Proc. Natl. Acad. Sci. U.S.A.">
        <title>Genome sequence of the Asian Tiger mosquito, Aedes albopictus, reveals insights into its biology, genetics, and evolution.</title>
        <authorList>
            <person name="Chen X.G."/>
            <person name="Jiang X."/>
            <person name="Gu J."/>
            <person name="Xu M."/>
            <person name="Wu Y."/>
            <person name="Deng Y."/>
            <person name="Zhang C."/>
            <person name="Bonizzoni M."/>
            <person name="Dermauw W."/>
            <person name="Vontas J."/>
            <person name="Armbruster P."/>
            <person name="Huang X."/>
            <person name="Yang Y."/>
            <person name="Zhang H."/>
            <person name="He W."/>
            <person name="Peng H."/>
            <person name="Liu Y."/>
            <person name="Wu K."/>
            <person name="Chen J."/>
            <person name="Lirakis M."/>
            <person name="Topalis P."/>
            <person name="Van Leeuwen T."/>
            <person name="Hall A.B."/>
            <person name="Jiang X."/>
            <person name="Thorpe C."/>
            <person name="Mueller R.L."/>
            <person name="Sun C."/>
            <person name="Waterhouse R.M."/>
            <person name="Yan G."/>
            <person name="Tu Z.J."/>
            <person name="Fang X."/>
            <person name="James A.A."/>
        </authorList>
    </citation>
    <scope>NUCLEOTIDE SEQUENCE [LARGE SCALE GENOMIC DNA]</scope>
    <source>
        <strain evidence="5">Foshan</strain>
    </source>
</reference>
<dbReference type="GeneID" id="109432371"/>
<feature type="domain" description="Endonuclease/exonuclease/phosphatase" evidence="2">
    <location>
        <begin position="322"/>
        <end position="632"/>
    </location>
</feature>
<dbReference type="Pfam" id="PF21171">
    <property type="entry name" value="PDE12-like_N"/>
    <property type="match status" value="1"/>
</dbReference>
<dbReference type="PANTHER" id="PTHR12121:SF37">
    <property type="entry name" value="2',5'-PHOSPHODIESTERASE 12"/>
    <property type="match status" value="1"/>
</dbReference>
<dbReference type="SUPFAM" id="SSF56219">
    <property type="entry name" value="DNase I-like"/>
    <property type="match status" value="1"/>
</dbReference>
<evidence type="ECO:0008006" key="6">
    <source>
        <dbReference type="Google" id="ProtNLM"/>
    </source>
</evidence>
<dbReference type="PANTHER" id="PTHR12121">
    <property type="entry name" value="CARBON CATABOLITE REPRESSOR PROTEIN 4"/>
    <property type="match status" value="1"/>
</dbReference>
<feature type="region of interest" description="Disordered" evidence="1">
    <location>
        <begin position="116"/>
        <end position="142"/>
    </location>
</feature>